<dbReference type="EMBL" id="JBEHCU010001616">
    <property type="protein sequence ID" value="KAL1403416.1"/>
    <property type="molecule type" value="Genomic_DNA"/>
</dbReference>
<name>A0ABD1DUJ7_CULPP</name>
<evidence type="ECO:0000313" key="2">
    <source>
        <dbReference type="EMBL" id="KAL1403416.1"/>
    </source>
</evidence>
<evidence type="ECO:0000313" key="3">
    <source>
        <dbReference type="Proteomes" id="UP001562425"/>
    </source>
</evidence>
<gene>
    <name evidence="2" type="ORF">pipiens_019371</name>
</gene>
<proteinExistence type="predicted"/>
<dbReference type="Proteomes" id="UP001562425">
    <property type="component" value="Unassembled WGS sequence"/>
</dbReference>
<accession>A0ABD1DUJ7</accession>
<feature type="compositionally biased region" description="Basic and acidic residues" evidence="1">
    <location>
        <begin position="69"/>
        <end position="79"/>
    </location>
</feature>
<comment type="caution">
    <text evidence="2">The sequence shown here is derived from an EMBL/GenBank/DDBJ whole genome shotgun (WGS) entry which is preliminary data.</text>
</comment>
<dbReference type="AlphaFoldDB" id="A0ABD1DUJ7"/>
<keyword evidence="3" id="KW-1185">Reference proteome</keyword>
<sequence>MESKKNDLTCYTCTDSDGVKHEECMYVSESRQVPALVLPAASTTQPTNTETVLKPTKKAHRGGGNPSKKKGDSSQEQKKPTSPKLRNSSAGKPQKLVQLLLEPTEQEQQGSPEEHQTVKRTVSIMSHVDERGPAVRGGGRVMHYEHQVTHTV</sequence>
<reference evidence="2 3" key="1">
    <citation type="submission" date="2024-05" db="EMBL/GenBank/DDBJ databases">
        <title>Culex pipiens pipiens assembly and annotation.</title>
        <authorList>
            <person name="Alout H."/>
            <person name="Durand T."/>
        </authorList>
    </citation>
    <scope>NUCLEOTIDE SEQUENCE [LARGE SCALE GENOMIC DNA]</scope>
    <source>
        <strain evidence="2">HA-2024</strain>
        <tissue evidence="2">Whole body</tissue>
    </source>
</reference>
<organism evidence="2 3">
    <name type="scientific">Culex pipiens pipiens</name>
    <name type="common">Northern house mosquito</name>
    <dbReference type="NCBI Taxonomy" id="38569"/>
    <lineage>
        <taxon>Eukaryota</taxon>
        <taxon>Metazoa</taxon>
        <taxon>Ecdysozoa</taxon>
        <taxon>Arthropoda</taxon>
        <taxon>Hexapoda</taxon>
        <taxon>Insecta</taxon>
        <taxon>Pterygota</taxon>
        <taxon>Neoptera</taxon>
        <taxon>Endopterygota</taxon>
        <taxon>Diptera</taxon>
        <taxon>Nematocera</taxon>
        <taxon>Culicoidea</taxon>
        <taxon>Culicidae</taxon>
        <taxon>Culicinae</taxon>
        <taxon>Culicini</taxon>
        <taxon>Culex</taxon>
        <taxon>Culex</taxon>
    </lineage>
</organism>
<feature type="compositionally biased region" description="Polar residues" evidence="1">
    <location>
        <begin position="41"/>
        <end position="51"/>
    </location>
</feature>
<protein>
    <submittedName>
        <fullName evidence="2">Uncharacterized protein</fullName>
    </submittedName>
</protein>
<feature type="compositionally biased region" description="Low complexity" evidence="1">
    <location>
        <begin position="96"/>
        <end position="109"/>
    </location>
</feature>
<evidence type="ECO:0000256" key="1">
    <source>
        <dbReference type="SAM" id="MobiDB-lite"/>
    </source>
</evidence>
<feature type="region of interest" description="Disordered" evidence="1">
    <location>
        <begin position="37"/>
        <end position="139"/>
    </location>
</feature>